<protein>
    <recommendedName>
        <fullName evidence="8">Ig-like domain-containing protein</fullName>
    </recommendedName>
</protein>
<dbReference type="GO" id="GO:0007411">
    <property type="term" value="P:axon guidance"/>
    <property type="evidence" value="ECO:0007669"/>
    <property type="project" value="TreeGrafter"/>
</dbReference>
<dbReference type="PROSITE" id="PS50835">
    <property type="entry name" value="IG_LIKE"/>
    <property type="match status" value="1"/>
</dbReference>
<comment type="subcellular location">
    <subcellularLocation>
        <location evidence="1">Cell membrane</location>
    </subcellularLocation>
</comment>
<dbReference type="GO" id="GO:0005886">
    <property type="term" value="C:plasma membrane"/>
    <property type="evidence" value="ECO:0007669"/>
    <property type="project" value="UniProtKB-SubCell"/>
</dbReference>
<dbReference type="Gene3D" id="2.60.40.10">
    <property type="entry name" value="Immunoglobulins"/>
    <property type="match status" value="1"/>
</dbReference>
<dbReference type="GO" id="GO:0007420">
    <property type="term" value="P:brain development"/>
    <property type="evidence" value="ECO:0007669"/>
    <property type="project" value="TreeGrafter"/>
</dbReference>
<gene>
    <name evidence="9" type="ORF">GSONMT00074462001</name>
</gene>
<dbReference type="SMART" id="SM00409">
    <property type="entry name" value="IG"/>
    <property type="match status" value="1"/>
</dbReference>
<evidence type="ECO:0000313" key="10">
    <source>
        <dbReference type="Proteomes" id="UP000193380"/>
    </source>
</evidence>
<evidence type="ECO:0000256" key="5">
    <source>
        <dbReference type="ARBA" id="ARBA00023157"/>
    </source>
</evidence>
<evidence type="ECO:0000259" key="8">
    <source>
        <dbReference type="PROSITE" id="PS50835"/>
    </source>
</evidence>
<evidence type="ECO:0000256" key="1">
    <source>
        <dbReference type="ARBA" id="ARBA00004236"/>
    </source>
</evidence>
<dbReference type="Proteomes" id="UP000193380">
    <property type="component" value="Unassembled WGS sequence"/>
</dbReference>
<keyword evidence="3" id="KW-0677">Repeat</keyword>
<dbReference type="GO" id="GO:0030424">
    <property type="term" value="C:axon"/>
    <property type="evidence" value="ECO:0007669"/>
    <property type="project" value="TreeGrafter"/>
</dbReference>
<dbReference type="Pfam" id="PF07679">
    <property type="entry name" value="I-set"/>
    <property type="match status" value="1"/>
</dbReference>
<dbReference type="InterPro" id="IPR003599">
    <property type="entry name" value="Ig_sub"/>
</dbReference>
<dbReference type="GO" id="GO:0098632">
    <property type="term" value="F:cell-cell adhesion mediator activity"/>
    <property type="evidence" value="ECO:0007669"/>
    <property type="project" value="TreeGrafter"/>
</dbReference>
<evidence type="ECO:0000256" key="7">
    <source>
        <dbReference type="ARBA" id="ARBA00023319"/>
    </source>
</evidence>
<dbReference type="EMBL" id="FR904526">
    <property type="protein sequence ID" value="CDQ66017.1"/>
    <property type="molecule type" value="Genomic_DNA"/>
</dbReference>
<dbReference type="SMART" id="SM00408">
    <property type="entry name" value="IGc2"/>
    <property type="match status" value="1"/>
</dbReference>
<dbReference type="InterPro" id="IPR007110">
    <property type="entry name" value="Ig-like_dom"/>
</dbReference>
<accession>A0A060WFT7</accession>
<evidence type="ECO:0000256" key="2">
    <source>
        <dbReference type="ARBA" id="ARBA00022475"/>
    </source>
</evidence>
<evidence type="ECO:0000256" key="3">
    <source>
        <dbReference type="ARBA" id="ARBA00022737"/>
    </source>
</evidence>
<evidence type="ECO:0000256" key="6">
    <source>
        <dbReference type="ARBA" id="ARBA00023180"/>
    </source>
</evidence>
<dbReference type="AlphaFoldDB" id="A0A060WFT7"/>
<reference evidence="9" key="1">
    <citation type="journal article" date="2014" name="Nat. Commun.">
        <title>The rainbow trout genome provides novel insights into evolution after whole-genome duplication in vertebrates.</title>
        <authorList>
            <person name="Berthelot C."/>
            <person name="Brunet F."/>
            <person name="Chalopin D."/>
            <person name="Juanchich A."/>
            <person name="Bernard M."/>
            <person name="Noel B."/>
            <person name="Bento P."/>
            <person name="Da Silva C."/>
            <person name="Labadie K."/>
            <person name="Alberti A."/>
            <person name="Aury J.M."/>
            <person name="Louis A."/>
            <person name="Dehais P."/>
            <person name="Bardou P."/>
            <person name="Montfort J."/>
            <person name="Klopp C."/>
            <person name="Cabau C."/>
            <person name="Gaspin C."/>
            <person name="Thorgaard G.H."/>
            <person name="Boussaha M."/>
            <person name="Quillet E."/>
            <person name="Guyomard R."/>
            <person name="Galiana D."/>
            <person name="Bobe J."/>
            <person name="Volff J.N."/>
            <person name="Genet C."/>
            <person name="Wincker P."/>
            <person name="Jaillon O."/>
            <person name="Roest Crollius H."/>
            <person name="Guiguen Y."/>
        </authorList>
    </citation>
    <scope>NUCLEOTIDE SEQUENCE [LARGE SCALE GENOMIC DNA]</scope>
</reference>
<dbReference type="InterPro" id="IPR036179">
    <property type="entry name" value="Ig-like_dom_sf"/>
</dbReference>
<feature type="domain" description="Ig-like" evidence="8">
    <location>
        <begin position="4"/>
        <end position="87"/>
    </location>
</feature>
<dbReference type="PANTHER" id="PTHR44170:SF36">
    <property type="entry name" value="L1 CELL ADHESION MOLECULE"/>
    <property type="match status" value="1"/>
</dbReference>
<name>A0A060WFT7_ONCMY</name>
<reference evidence="9" key="2">
    <citation type="submission" date="2014-03" db="EMBL/GenBank/DDBJ databases">
        <authorList>
            <person name="Genoscope - CEA"/>
        </authorList>
    </citation>
    <scope>NUCLEOTIDE SEQUENCE</scope>
</reference>
<dbReference type="PANTHER" id="PTHR44170">
    <property type="entry name" value="PROTEIN SIDEKICK"/>
    <property type="match status" value="1"/>
</dbReference>
<dbReference type="FunFam" id="2.60.40.10:FF:000005">
    <property type="entry name" value="Neuronal cell adhesion molecule"/>
    <property type="match status" value="1"/>
</dbReference>
<sequence>MMRPSGAHSTYHTLRGQSLELECIVQGLPTPTVQWVRRDGQLSESRTLRDLSDRLLRFSNISESDGGEYQCSANNSQGTVTHIYTVSVEGTEHMLSKHSR</sequence>
<dbReference type="SUPFAM" id="SSF48726">
    <property type="entry name" value="Immunoglobulin"/>
    <property type="match status" value="1"/>
</dbReference>
<keyword evidence="7" id="KW-0393">Immunoglobulin domain</keyword>
<keyword evidence="2" id="KW-1003">Cell membrane</keyword>
<evidence type="ECO:0000256" key="4">
    <source>
        <dbReference type="ARBA" id="ARBA00023136"/>
    </source>
</evidence>
<organism evidence="9 10">
    <name type="scientific">Oncorhynchus mykiss</name>
    <name type="common">Rainbow trout</name>
    <name type="synonym">Salmo gairdneri</name>
    <dbReference type="NCBI Taxonomy" id="8022"/>
    <lineage>
        <taxon>Eukaryota</taxon>
        <taxon>Metazoa</taxon>
        <taxon>Chordata</taxon>
        <taxon>Craniata</taxon>
        <taxon>Vertebrata</taxon>
        <taxon>Euteleostomi</taxon>
        <taxon>Actinopterygii</taxon>
        <taxon>Neopterygii</taxon>
        <taxon>Teleostei</taxon>
        <taxon>Protacanthopterygii</taxon>
        <taxon>Salmoniformes</taxon>
        <taxon>Salmonidae</taxon>
        <taxon>Salmoninae</taxon>
        <taxon>Oncorhynchus</taxon>
    </lineage>
</organism>
<dbReference type="InterPro" id="IPR013098">
    <property type="entry name" value="Ig_I-set"/>
</dbReference>
<proteinExistence type="predicted"/>
<keyword evidence="4" id="KW-0472">Membrane</keyword>
<dbReference type="PaxDb" id="8022-A0A060WFT7"/>
<keyword evidence="6" id="KW-0325">Glycoprotein</keyword>
<dbReference type="InterPro" id="IPR003598">
    <property type="entry name" value="Ig_sub2"/>
</dbReference>
<keyword evidence="5" id="KW-1015">Disulfide bond</keyword>
<dbReference type="STRING" id="8022.A0A060WFT7"/>
<evidence type="ECO:0000313" key="9">
    <source>
        <dbReference type="EMBL" id="CDQ66017.1"/>
    </source>
</evidence>
<dbReference type="InterPro" id="IPR013783">
    <property type="entry name" value="Ig-like_fold"/>
</dbReference>